<dbReference type="EMBL" id="KV453914">
    <property type="protein sequence ID" value="ODV78018.1"/>
    <property type="molecule type" value="Genomic_DNA"/>
</dbReference>
<sequence>MRCGCLTEGGSGGGASCDGQSTLVHWTACTPRRWWRFGRFLLPSKPSCHVTPGDSRNYTSCPTKIVSGGDVISNRTASDLSLVATQWQCGGNAVAAAHCVGLEDISTNAAGKIACNSGRKGQIRSLIFSAQLKTIQLSTGN</sequence>
<protein>
    <submittedName>
        <fullName evidence="1">Uncharacterized protein</fullName>
    </submittedName>
</protein>
<accession>A0A1E4SEV1</accession>
<dbReference type="RefSeq" id="XP_020063140.1">
    <property type="nucleotide sequence ID" value="XM_020208279.1"/>
</dbReference>
<dbReference type="Proteomes" id="UP000094285">
    <property type="component" value="Unassembled WGS sequence"/>
</dbReference>
<proteinExistence type="predicted"/>
<gene>
    <name evidence="1" type="ORF">CANTADRAFT_293646</name>
</gene>
<reference evidence="2" key="1">
    <citation type="submission" date="2016-05" db="EMBL/GenBank/DDBJ databases">
        <title>Comparative genomics of biotechnologically important yeasts.</title>
        <authorList>
            <consortium name="DOE Joint Genome Institute"/>
            <person name="Riley R."/>
            <person name="Haridas S."/>
            <person name="Wolfe K.H."/>
            <person name="Lopes M.R."/>
            <person name="Hittinger C.T."/>
            <person name="Goker M."/>
            <person name="Salamov A."/>
            <person name="Wisecaver J."/>
            <person name="Long T.M."/>
            <person name="Aerts A.L."/>
            <person name="Barry K."/>
            <person name="Choi C."/>
            <person name="Clum A."/>
            <person name="Coughlan A.Y."/>
            <person name="Deshpande S."/>
            <person name="Douglass A.P."/>
            <person name="Hanson S.J."/>
            <person name="Klenk H.-P."/>
            <person name="Labutti K."/>
            <person name="Lapidus A."/>
            <person name="Lindquist E."/>
            <person name="Lipzen A."/>
            <person name="Meier-Kolthoff J.P."/>
            <person name="Ohm R.A."/>
            <person name="Otillar R.P."/>
            <person name="Pangilinan J."/>
            <person name="Peng Y."/>
            <person name="Rokas A."/>
            <person name="Rosa C.A."/>
            <person name="Scheuner C."/>
            <person name="Sibirny A.A."/>
            <person name="Slot J.C."/>
            <person name="Stielow J.B."/>
            <person name="Sun H."/>
            <person name="Kurtzman C.P."/>
            <person name="Blackwell M."/>
            <person name="Grigoriev I.V."/>
            <person name="Jeffries T.W."/>
        </authorList>
    </citation>
    <scope>NUCLEOTIDE SEQUENCE [LARGE SCALE GENOMIC DNA]</scope>
    <source>
        <strain evidence="2">NRRL Y-17324</strain>
    </source>
</reference>
<dbReference type="GeneID" id="30982416"/>
<name>A0A1E4SEV1_9ASCO</name>
<keyword evidence="2" id="KW-1185">Reference proteome</keyword>
<dbReference type="AlphaFoldDB" id="A0A1E4SEV1"/>
<evidence type="ECO:0000313" key="1">
    <source>
        <dbReference type="EMBL" id="ODV78018.1"/>
    </source>
</evidence>
<evidence type="ECO:0000313" key="2">
    <source>
        <dbReference type="Proteomes" id="UP000094285"/>
    </source>
</evidence>
<organism evidence="1 2">
    <name type="scientific">Suhomyces tanzawaensis NRRL Y-17324</name>
    <dbReference type="NCBI Taxonomy" id="984487"/>
    <lineage>
        <taxon>Eukaryota</taxon>
        <taxon>Fungi</taxon>
        <taxon>Dikarya</taxon>
        <taxon>Ascomycota</taxon>
        <taxon>Saccharomycotina</taxon>
        <taxon>Pichiomycetes</taxon>
        <taxon>Debaryomycetaceae</taxon>
        <taxon>Suhomyces</taxon>
    </lineage>
</organism>